<accession>A0A7Z6MW52</accession>
<dbReference type="AlphaFoldDB" id="A0A7Z6MW52"/>
<reference evidence="2 3" key="1">
    <citation type="submission" date="2018-07" db="EMBL/GenBank/DDBJ databases">
        <title>Draft Genome Sequence of Pseudomonas fluorescens AHK-1 associated with canker disease of kiwifruit.</title>
        <authorList>
            <person name="Wu Z."/>
        </authorList>
    </citation>
    <scope>NUCLEOTIDE SEQUENCE [LARGE SCALE GENOMIC DNA]</scope>
    <source>
        <strain evidence="2 3">AHK-1</strain>
    </source>
</reference>
<name>A0A7Z6MW52_PSEFL</name>
<comment type="caution">
    <text evidence="2">The sequence shown here is derived from an EMBL/GenBank/DDBJ whole genome shotgun (WGS) entry which is preliminary data.</text>
</comment>
<organism evidence="2 3">
    <name type="scientific">Pseudomonas fluorescens</name>
    <dbReference type="NCBI Taxonomy" id="294"/>
    <lineage>
        <taxon>Bacteria</taxon>
        <taxon>Pseudomonadati</taxon>
        <taxon>Pseudomonadota</taxon>
        <taxon>Gammaproteobacteria</taxon>
        <taxon>Pseudomonadales</taxon>
        <taxon>Pseudomonadaceae</taxon>
        <taxon>Pseudomonas</taxon>
    </lineage>
</organism>
<proteinExistence type="predicted"/>
<dbReference type="RefSeq" id="WP_115487125.1">
    <property type="nucleotide sequence ID" value="NZ_QRBA01000008.1"/>
</dbReference>
<evidence type="ECO:0000256" key="1">
    <source>
        <dbReference type="SAM" id="MobiDB-lite"/>
    </source>
</evidence>
<sequence>MLVNNNPQAVSTLQKITRPDMDPANAAASTLYSGALQAAQQSVTLPAAQKDLDKAGDRIDEAFAKTRVQLQASTAATTVTTDVPATGSTTSSARADFTDYMSKTPAERIREQLLKEQGLTEADVQNMSQEKQDAISKQVAERLKQQQEQQVAAKTNDPQAQAVKETLAAI</sequence>
<evidence type="ECO:0000313" key="2">
    <source>
        <dbReference type="EMBL" id="RDS90113.1"/>
    </source>
</evidence>
<dbReference type="EMBL" id="QRBA01000008">
    <property type="protein sequence ID" value="RDS90113.1"/>
    <property type="molecule type" value="Genomic_DNA"/>
</dbReference>
<feature type="compositionally biased region" description="Polar residues" evidence="1">
    <location>
        <begin position="146"/>
        <end position="159"/>
    </location>
</feature>
<protein>
    <submittedName>
        <fullName evidence="2">Uncharacterized protein</fullName>
    </submittedName>
</protein>
<dbReference type="Proteomes" id="UP000255541">
    <property type="component" value="Unassembled WGS sequence"/>
</dbReference>
<feature type="region of interest" description="Disordered" evidence="1">
    <location>
        <begin position="123"/>
        <end position="170"/>
    </location>
</feature>
<gene>
    <name evidence="2" type="ORF">DL347_15015</name>
</gene>
<evidence type="ECO:0000313" key="3">
    <source>
        <dbReference type="Proteomes" id="UP000255541"/>
    </source>
</evidence>
<feature type="compositionally biased region" description="Basic and acidic residues" evidence="1">
    <location>
        <begin position="130"/>
        <end position="145"/>
    </location>
</feature>